<evidence type="ECO:0000313" key="4">
    <source>
        <dbReference type="Proteomes" id="UP000190080"/>
    </source>
</evidence>
<comment type="caution">
    <text evidence="3">The sequence shown here is derived from an EMBL/GenBank/DDBJ whole genome shotgun (WGS) entry which is preliminary data.</text>
</comment>
<dbReference type="Proteomes" id="UP000190080">
    <property type="component" value="Unassembled WGS sequence"/>
</dbReference>
<evidence type="ECO:0000313" key="3">
    <source>
        <dbReference type="EMBL" id="OPJ58301.1"/>
    </source>
</evidence>
<sequence length="170" mass="19926">MEKKLNLNWYIYNNEAQTEYRYCHNCGCKVEFKDSLKRRQNANGKNIFYYAIYKCPKGHSWNKQIAVFKAVSGLENVPEEVVQNESKYEKLSIAELMSCEFDQVNILLEEFEIKERLDKFLSSKITDVSRSEIVRLISEGFIKINNNTAKAKSVLKAKDKITLLLRNIKR</sequence>
<reference evidence="3 4" key="1">
    <citation type="submission" date="2017-03" db="EMBL/GenBank/DDBJ databases">
        <title>Genome sequence of Clostridium oryzae DSM 28571.</title>
        <authorList>
            <person name="Poehlein A."/>
            <person name="Daniel R."/>
        </authorList>
    </citation>
    <scope>NUCLEOTIDE SEQUENCE [LARGE SCALE GENOMIC DNA]</scope>
    <source>
        <strain evidence="3 4">DSM 28571</strain>
    </source>
</reference>
<dbReference type="GO" id="GO:0003723">
    <property type="term" value="F:RNA binding"/>
    <property type="evidence" value="ECO:0007669"/>
    <property type="project" value="UniProtKB-KW"/>
</dbReference>
<dbReference type="OrthoDB" id="9810886at2"/>
<organism evidence="3 4">
    <name type="scientific">Clostridium oryzae</name>
    <dbReference type="NCBI Taxonomy" id="1450648"/>
    <lineage>
        <taxon>Bacteria</taxon>
        <taxon>Bacillati</taxon>
        <taxon>Bacillota</taxon>
        <taxon>Clostridia</taxon>
        <taxon>Eubacteriales</taxon>
        <taxon>Clostridiaceae</taxon>
        <taxon>Clostridium</taxon>
    </lineage>
</organism>
<dbReference type="EMBL" id="MZGV01000059">
    <property type="protein sequence ID" value="OPJ58301.1"/>
    <property type="molecule type" value="Genomic_DNA"/>
</dbReference>
<dbReference type="SUPFAM" id="SSF55174">
    <property type="entry name" value="Alpha-L RNA-binding motif"/>
    <property type="match status" value="1"/>
</dbReference>
<feature type="domain" description="RNA-binding S4" evidence="2">
    <location>
        <begin position="115"/>
        <end position="169"/>
    </location>
</feature>
<keyword evidence="1" id="KW-0694">RNA-binding</keyword>
<evidence type="ECO:0000259" key="2">
    <source>
        <dbReference type="SMART" id="SM00363"/>
    </source>
</evidence>
<keyword evidence="4" id="KW-1185">Reference proteome</keyword>
<accession>A0A1V4IEA9</accession>
<dbReference type="InterPro" id="IPR002942">
    <property type="entry name" value="S4_RNA-bd"/>
</dbReference>
<dbReference type="PROSITE" id="PS50889">
    <property type="entry name" value="S4"/>
    <property type="match status" value="1"/>
</dbReference>
<gene>
    <name evidence="3" type="ORF">CLORY_36640</name>
</gene>
<dbReference type="STRING" id="1450648.CLORY_36640"/>
<dbReference type="Gene3D" id="3.10.290.10">
    <property type="entry name" value="RNA-binding S4 domain"/>
    <property type="match status" value="1"/>
</dbReference>
<name>A0A1V4IEA9_9CLOT</name>
<dbReference type="InterPro" id="IPR036986">
    <property type="entry name" value="S4_RNA-bd_sf"/>
</dbReference>
<dbReference type="AlphaFoldDB" id="A0A1V4IEA9"/>
<dbReference type="CDD" id="cd00165">
    <property type="entry name" value="S4"/>
    <property type="match status" value="1"/>
</dbReference>
<dbReference type="SMART" id="SM00363">
    <property type="entry name" value="S4"/>
    <property type="match status" value="1"/>
</dbReference>
<proteinExistence type="predicted"/>
<dbReference type="Pfam" id="PF01479">
    <property type="entry name" value="S4"/>
    <property type="match status" value="1"/>
</dbReference>
<protein>
    <submittedName>
        <fullName evidence="3">S4 domain protein</fullName>
    </submittedName>
</protein>
<evidence type="ECO:0000256" key="1">
    <source>
        <dbReference type="PROSITE-ProRule" id="PRU00182"/>
    </source>
</evidence>
<dbReference type="RefSeq" id="WP_079427173.1">
    <property type="nucleotide sequence ID" value="NZ_MZGV01000059.1"/>
</dbReference>